<protein>
    <submittedName>
        <fullName evidence="8">Major facilitator transporter</fullName>
    </submittedName>
</protein>
<dbReference type="AlphaFoldDB" id="A0A158AZL7"/>
<dbReference type="STRING" id="1777143.AWB82_03288"/>
<evidence type="ECO:0000313" key="9">
    <source>
        <dbReference type="Proteomes" id="UP000054596"/>
    </source>
</evidence>
<dbReference type="EMBL" id="FCOJ02000021">
    <property type="protein sequence ID" value="SAK63274.1"/>
    <property type="molecule type" value="Genomic_DNA"/>
</dbReference>
<organism evidence="8 9">
    <name type="scientific">Caballeronia glebae</name>
    <dbReference type="NCBI Taxonomy" id="1777143"/>
    <lineage>
        <taxon>Bacteria</taxon>
        <taxon>Pseudomonadati</taxon>
        <taxon>Pseudomonadota</taxon>
        <taxon>Betaproteobacteria</taxon>
        <taxon>Burkholderiales</taxon>
        <taxon>Burkholderiaceae</taxon>
        <taxon>Caballeronia</taxon>
    </lineage>
</organism>
<feature type="transmembrane region" description="Helical" evidence="6">
    <location>
        <begin position="385"/>
        <end position="407"/>
    </location>
</feature>
<evidence type="ECO:0000259" key="7">
    <source>
        <dbReference type="PROSITE" id="PS50850"/>
    </source>
</evidence>
<gene>
    <name evidence="8" type="ORF">AWB82_03288</name>
</gene>
<dbReference type="PANTHER" id="PTHR43791:SF36">
    <property type="entry name" value="TRANSPORTER, PUTATIVE (AFU_ORTHOLOGUE AFUA_6G08340)-RELATED"/>
    <property type="match status" value="1"/>
</dbReference>
<keyword evidence="9" id="KW-1185">Reference proteome</keyword>
<dbReference type="FunFam" id="1.20.1250.20:FF:000018">
    <property type="entry name" value="MFS transporter permease"/>
    <property type="match status" value="1"/>
</dbReference>
<evidence type="ECO:0000256" key="4">
    <source>
        <dbReference type="ARBA" id="ARBA00022989"/>
    </source>
</evidence>
<dbReference type="Proteomes" id="UP000054596">
    <property type="component" value="Unassembled WGS sequence"/>
</dbReference>
<proteinExistence type="predicted"/>
<comment type="subcellular location">
    <subcellularLocation>
        <location evidence="1">Membrane</location>
        <topology evidence="1">Multi-pass membrane protein</topology>
    </subcellularLocation>
</comment>
<feature type="transmembrane region" description="Helical" evidence="6">
    <location>
        <begin position="159"/>
        <end position="180"/>
    </location>
</feature>
<comment type="caution">
    <text evidence="8">The sequence shown here is derived from an EMBL/GenBank/DDBJ whole genome shotgun (WGS) entry which is preliminary data.</text>
</comment>
<feature type="domain" description="Major facilitator superfamily (MFS) profile" evidence="7">
    <location>
        <begin position="33"/>
        <end position="443"/>
    </location>
</feature>
<feature type="transmembrane region" description="Helical" evidence="6">
    <location>
        <begin position="353"/>
        <end position="373"/>
    </location>
</feature>
<dbReference type="SUPFAM" id="SSF103473">
    <property type="entry name" value="MFS general substrate transporter"/>
    <property type="match status" value="1"/>
</dbReference>
<evidence type="ECO:0000256" key="5">
    <source>
        <dbReference type="ARBA" id="ARBA00023136"/>
    </source>
</evidence>
<feature type="transmembrane region" description="Helical" evidence="6">
    <location>
        <begin position="67"/>
        <end position="87"/>
    </location>
</feature>
<evidence type="ECO:0000313" key="8">
    <source>
        <dbReference type="EMBL" id="SAK63274.1"/>
    </source>
</evidence>
<dbReference type="GO" id="GO:0022857">
    <property type="term" value="F:transmembrane transporter activity"/>
    <property type="evidence" value="ECO:0007669"/>
    <property type="project" value="InterPro"/>
</dbReference>
<evidence type="ECO:0000256" key="2">
    <source>
        <dbReference type="ARBA" id="ARBA00022448"/>
    </source>
</evidence>
<keyword evidence="2" id="KW-0813">Transport</keyword>
<dbReference type="InterPro" id="IPR036259">
    <property type="entry name" value="MFS_trans_sf"/>
</dbReference>
<keyword evidence="5 6" id="KW-0472">Membrane</keyword>
<feature type="transmembrane region" description="Helical" evidence="6">
    <location>
        <begin position="192"/>
        <end position="214"/>
    </location>
</feature>
<dbReference type="InterPro" id="IPR020846">
    <property type="entry name" value="MFS_dom"/>
</dbReference>
<feature type="transmembrane region" description="Helical" evidence="6">
    <location>
        <begin position="262"/>
        <end position="283"/>
    </location>
</feature>
<dbReference type="InterPro" id="IPR011701">
    <property type="entry name" value="MFS"/>
</dbReference>
<feature type="transmembrane region" description="Helical" evidence="6">
    <location>
        <begin position="124"/>
        <end position="147"/>
    </location>
</feature>
<feature type="transmembrane region" description="Helical" evidence="6">
    <location>
        <begin position="419"/>
        <end position="438"/>
    </location>
</feature>
<evidence type="ECO:0000256" key="1">
    <source>
        <dbReference type="ARBA" id="ARBA00004141"/>
    </source>
</evidence>
<dbReference type="PANTHER" id="PTHR43791">
    <property type="entry name" value="PERMEASE-RELATED"/>
    <property type="match status" value="1"/>
</dbReference>
<accession>A0A158AZL7</accession>
<dbReference type="Gene3D" id="1.20.1250.20">
    <property type="entry name" value="MFS general substrate transporter like domains"/>
    <property type="match status" value="2"/>
</dbReference>
<dbReference type="CDD" id="cd17319">
    <property type="entry name" value="MFS_ExuT_GudP_like"/>
    <property type="match status" value="1"/>
</dbReference>
<sequence length="445" mass="47449">MHTKDTVSSISPAATANAAGDSRTLYTKVALRVLPILVASYFFAYLDRVNVGLAKLQMLDDLKLSEAAYGFGAGIFFLGYLLFEVPSNMLMVKIGAKKTLCRIMILWGFISMGFAFVQTPTQFYVLRFLLGVAEAGFYPGIILYLTFWFPSNVRARMTALFYTAVPISGVLGGPVSGLILESMKHTGGLAGWQWLFLLEGAPSVLIGLSLPWLLNNKPSEARWLSASEKDAIAADLAAENDRKMAAVNGDTSLMATIKNLRVWHLVLICLGQSFLIYGISFWLPTIIKDLGISNPLNLGLVTAIPYAAGAIALNVVGRSSDRKLERRWHTALPFLCAAVGLALSVPLKSSPTACIVALTFATASAYAAATMFWTLPSLFLAGMGMAAAIGLINSLGGLGGFFSPYIVGVIKTSTGSTEGGVLFIAAIAVIAGLLALALPRKLSNQ</sequence>
<keyword evidence="4 6" id="KW-1133">Transmembrane helix</keyword>
<evidence type="ECO:0000256" key="3">
    <source>
        <dbReference type="ARBA" id="ARBA00022692"/>
    </source>
</evidence>
<dbReference type="GO" id="GO:0016020">
    <property type="term" value="C:membrane"/>
    <property type="evidence" value="ECO:0007669"/>
    <property type="project" value="UniProtKB-SubCell"/>
</dbReference>
<feature type="transmembrane region" description="Helical" evidence="6">
    <location>
        <begin position="99"/>
        <end position="118"/>
    </location>
</feature>
<feature type="transmembrane region" description="Helical" evidence="6">
    <location>
        <begin position="295"/>
        <end position="316"/>
    </location>
</feature>
<dbReference type="RefSeq" id="WP_235023324.1">
    <property type="nucleotide sequence ID" value="NZ_FCOJ02000021.1"/>
</dbReference>
<evidence type="ECO:0000256" key="6">
    <source>
        <dbReference type="SAM" id="Phobius"/>
    </source>
</evidence>
<name>A0A158AZL7_9BURK</name>
<dbReference type="PROSITE" id="PS50850">
    <property type="entry name" value="MFS"/>
    <property type="match status" value="1"/>
</dbReference>
<reference evidence="8" key="1">
    <citation type="submission" date="2016-01" db="EMBL/GenBank/DDBJ databases">
        <authorList>
            <person name="Peeters C."/>
        </authorList>
    </citation>
    <scope>NUCLEOTIDE SEQUENCE [LARGE SCALE GENOMIC DNA]</scope>
    <source>
        <strain evidence="8">LMG 29325</strain>
    </source>
</reference>
<feature type="transmembrane region" description="Helical" evidence="6">
    <location>
        <begin position="29"/>
        <end position="47"/>
    </location>
</feature>
<dbReference type="Pfam" id="PF07690">
    <property type="entry name" value="MFS_1"/>
    <property type="match status" value="1"/>
</dbReference>
<keyword evidence="3 6" id="KW-0812">Transmembrane</keyword>